<reference evidence="2 3" key="2">
    <citation type="journal article" date="2019" name="G3 (Bethesda)">
        <title>Hybrid Assembly of the Genome of the Entomopathogenic Nematode Steinernema carpocapsae Identifies the X-Chromosome.</title>
        <authorList>
            <person name="Serra L."/>
            <person name="Macchietto M."/>
            <person name="Macias-Munoz A."/>
            <person name="McGill C.J."/>
            <person name="Rodriguez I.M."/>
            <person name="Rodriguez B."/>
            <person name="Murad R."/>
            <person name="Mortazavi A."/>
        </authorList>
    </citation>
    <scope>NUCLEOTIDE SEQUENCE [LARGE SCALE GENOMIC DNA]</scope>
    <source>
        <strain evidence="2 3">ALL</strain>
    </source>
</reference>
<dbReference type="Proteomes" id="UP000298663">
    <property type="component" value="Unassembled WGS sequence"/>
</dbReference>
<accession>A0A4U5LNK4</accession>
<feature type="chain" id="PRO_5020863079" evidence="1">
    <location>
        <begin position="21"/>
        <end position="158"/>
    </location>
</feature>
<evidence type="ECO:0000313" key="3">
    <source>
        <dbReference type="Proteomes" id="UP000298663"/>
    </source>
</evidence>
<name>A0A4U5LNK4_STECR</name>
<proteinExistence type="predicted"/>
<evidence type="ECO:0000256" key="1">
    <source>
        <dbReference type="SAM" id="SignalP"/>
    </source>
</evidence>
<gene>
    <name evidence="2" type="ORF">L596_030728</name>
</gene>
<keyword evidence="3" id="KW-1185">Reference proteome</keyword>
<reference evidence="2 3" key="1">
    <citation type="journal article" date="2015" name="Genome Biol.">
        <title>Comparative genomics of Steinernema reveals deeply conserved gene regulatory networks.</title>
        <authorList>
            <person name="Dillman A.R."/>
            <person name="Macchietto M."/>
            <person name="Porter C.F."/>
            <person name="Rogers A."/>
            <person name="Williams B."/>
            <person name="Antoshechkin I."/>
            <person name="Lee M.M."/>
            <person name="Goodwin Z."/>
            <person name="Lu X."/>
            <person name="Lewis E.E."/>
            <person name="Goodrich-Blair H."/>
            <person name="Stock S.P."/>
            <person name="Adams B.J."/>
            <person name="Sternberg P.W."/>
            <person name="Mortazavi A."/>
        </authorList>
    </citation>
    <scope>NUCLEOTIDE SEQUENCE [LARGE SCALE GENOMIC DNA]</scope>
    <source>
        <strain evidence="2 3">ALL</strain>
    </source>
</reference>
<protein>
    <submittedName>
        <fullName evidence="2">Uncharacterized protein</fullName>
    </submittedName>
</protein>
<comment type="caution">
    <text evidence="2">The sequence shown here is derived from an EMBL/GenBank/DDBJ whole genome shotgun (WGS) entry which is preliminary data.</text>
</comment>
<dbReference type="AlphaFoldDB" id="A0A4U5LNK4"/>
<organism evidence="2 3">
    <name type="scientific">Steinernema carpocapsae</name>
    <name type="common">Entomopathogenic nematode</name>
    <dbReference type="NCBI Taxonomy" id="34508"/>
    <lineage>
        <taxon>Eukaryota</taxon>
        <taxon>Metazoa</taxon>
        <taxon>Ecdysozoa</taxon>
        <taxon>Nematoda</taxon>
        <taxon>Chromadorea</taxon>
        <taxon>Rhabditida</taxon>
        <taxon>Tylenchina</taxon>
        <taxon>Panagrolaimomorpha</taxon>
        <taxon>Strongyloidoidea</taxon>
        <taxon>Steinernematidae</taxon>
        <taxon>Steinernema</taxon>
    </lineage>
</organism>
<sequence length="158" mass="18515">MNSMLIVPFIFILCFGFSVASEESTNIVCDQEGFWDDWSEWSDCNDAVVIRRRSRKCLVKHLQSLNCDRYEVNCQADPSGYTENDLCSNAENEEESDIGFHKFENNLEKELKQIFPVSCNTWLFPRLCDTRHPLNNELQYRHGTEYTDVAQSKRQLEK</sequence>
<keyword evidence="1" id="KW-0732">Signal</keyword>
<dbReference type="EMBL" id="AZBU02000015">
    <property type="protein sequence ID" value="TKR57466.1"/>
    <property type="molecule type" value="Genomic_DNA"/>
</dbReference>
<feature type="signal peptide" evidence="1">
    <location>
        <begin position="1"/>
        <end position="20"/>
    </location>
</feature>
<evidence type="ECO:0000313" key="2">
    <source>
        <dbReference type="EMBL" id="TKR57466.1"/>
    </source>
</evidence>